<dbReference type="InterPro" id="IPR000182">
    <property type="entry name" value="GNAT_dom"/>
</dbReference>
<dbReference type="GO" id="GO:0016747">
    <property type="term" value="F:acyltransferase activity, transferring groups other than amino-acyl groups"/>
    <property type="evidence" value="ECO:0007669"/>
    <property type="project" value="InterPro"/>
</dbReference>
<dbReference type="PANTHER" id="PTHR43233:SF1">
    <property type="entry name" value="FAMILY N-ACETYLTRANSFERASE, PUTATIVE (AFU_ORTHOLOGUE AFUA_6G03350)-RELATED"/>
    <property type="match status" value="1"/>
</dbReference>
<reference evidence="3" key="1">
    <citation type="submission" date="2023-06" db="EMBL/GenBank/DDBJ databases">
        <authorList>
            <person name="Noh H."/>
        </authorList>
    </citation>
    <scope>NUCLEOTIDE SEQUENCE</scope>
    <source>
        <strain evidence="3">DUCC20226</strain>
    </source>
</reference>
<evidence type="ECO:0000313" key="3">
    <source>
        <dbReference type="EMBL" id="KAK2605636.1"/>
    </source>
</evidence>
<name>A0AAD9SGH0_PHOAM</name>
<evidence type="ECO:0000259" key="2">
    <source>
        <dbReference type="PROSITE" id="PS51186"/>
    </source>
</evidence>
<dbReference type="CDD" id="cd04301">
    <property type="entry name" value="NAT_SF"/>
    <property type="match status" value="1"/>
</dbReference>
<gene>
    <name evidence="3" type="ORF">N8I77_008461</name>
</gene>
<dbReference type="Proteomes" id="UP001265746">
    <property type="component" value="Unassembled WGS sequence"/>
</dbReference>
<proteinExistence type="predicted"/>
<dbReference type="PROSITE" id="PS51186">
    <property type="entry name" value="GNAT"/>
    <property type="match status" value="1"/>
</dbReference>
<dbReference type="PANTHER" id="PTHR43233">
    <property type="entry name" value="FAMILY N-ACETYLTRANSFERASE, PUTATIVE (AFU_ORTHOLOGUE AFUA_6G03350)-RELATED"/>
    <property type="match status" value="1"/>
</dbReference>
<feature type="domain" description="N-acetyltransferase" evidence="2">
    <location>
        <begin position="51"/>
        <end position="188"/>
    </location>
</feature>
<dbReference type="SUPFAM" id="SSF55729">
    <property type="entry name" value="Acyl-CoA N-acyltransferases (Nat)"/>
    <property type="match status" value="1"/>
</dbReference>
<dbReference type="InterPro" id="IPR016181">
    <property type="entry name" value="Acyl_CoA_acyltransferase"/>
</dbReference>
<dbReference type="EMBL" id="JAUJFL010000004">
    <property type="protein sequence ID" value="KAK2605636.1"/>
    <property type="molecule type" value="Genomic_DNA"/>
</dbReference>
<sequence length="195" mass="21939">MQPTQQPLLHRTWTRDTYLISTDPLLIPIADLNSAFASDLVYWANPLSEDIMRKTLDSSLCFGLYDTKPAADVPNTPPIGFEKLREQDNRNAEKLIGFARCVTDFSTFSYLTDVYVLPSYQGQGLGSWVLRCVKEVLETMPHLRRSMLFTSDWEKSVPFYEKVLGMEIVKGSGRKEGGGPAVMQKLGPGFPEGLR</sequence>
<organism evidence="3 4">
    <name type="scientific">Phomopsis amygdali</name>
    <name type="common">Fusicoccum amygdali</name>
    <dbReference type="NCBI Taxonomy" id="1214568"/>
    <lineage>
        <taxon>Eukaryota</taxon>
        <taxon>Fungi</taxon>
        <taxon>Dikarya</taxon>
        <taxon>Ascomycota</taxon>
        <taxon>Pezizomycotina</taxon>
        <taxon>Sordariomycetes</taxon>
        <taxon>Sordariomycetidae</taxon>
        <taxon>Diaporthales</taxon>
        <taxon>Diaporthaceae</taxon>
        <taxon>Diaporthe</taxon>
    </lineage>
</organism>
<comment type="caution">
    <text evidence="3">The sequence shown here is derived from an EMBL/GenBank/DDBJ whole genome shotgun (WGS) entry which is preliminary data.</text>
</comment>
<feature type="region of interest" description="Disordered" evidence="1">
    <location>
        <begin position="174"/>
        <end position="195"/>
    </location>
</feature>
<evidence type="ECO:0000313" key="4">
    <source>
        <dbReference type="Proteomes" id="UP001265746"/>
    </source>
</evidence>
<keyword evidence="4" id="KW-1185">Reference proteome</keyword>
<evidence type="ECO:0000256" key="1">
    <source>
        <dbReference type="SAM" id="MobiDB-lite"/>
    </source>
</evidence>
<dbReference type="Pfam" id="PF00583">
    <property type="entry name" value="Acetyltransf_1"/>
    <property type="match status" value="1"/>
</dbReference>
<dbReference type="AlphaFoldDB" id="A0AAD9SGH0"/>
<accession>A0AAD9SGH0</accession>
<protein>
    <recommendedName>
        <fullName evidence="2">N-acetyltransferase domain-containing protein</fullName>
    </recommendedName>
</protein>
<dbReference type="Gene3D" id="3.40.630.30">
    <property type="match status" value="1"/>
</dbReference>
<dbReference type="InterPro" id="IPR053144">
    <property type="entry name" value="Acetyltransferase_Butenolide"/>
</dbReference>